<dbReference type="Proteomes" id="UP000582646">
    <property type="component" value="Unassembled WGS sequence"/>
</dbReference>
<evidence type="ECO:0000313" key="1">
    <source>
        <dbReference type="EMBL" id="NKY18865.1"/>
    </source>
</evidence>
<accession>A0A846X2W8</accession>
<dbReference type="RefSeq" id="WP_168545891.1">
    <property type="nucleotide sequence ID" value="NZ_BAAAKS010000064.1"/>
</dbReference>
<proteinExistence type="predicted"/>
<comment type="caution">
    <text evidence="1">The sequence shown here is derived from an EMBL/GenBank/DDBJ whole genome shotgun (WGS) entry which is preliminary data.</text>
</comment>
<protein>
    <recommendedName>
        <fullName evidence="3">Capsid protein</fullName>
    </recommendedName>
</protein>
<sequence>MEPYVDQQLTTMSQLWKNEDDSLIIPKLLPRVSVKKDSGVFPIWGKEALVIQQDLSRTGRSLTREINLTRHTDVWGPLTEKALKIWVDKDQYSQYDSPFETESAALLVLKEQTALAEEYSGAKILTDPNIITNNITLTSGSKFTVSGVDPIATLIDALKQFRKAAFKLPNTMAIGYDAWLALINHPAVIERFKYVQASIIGKDEILRVLAPYGIQSIEIAKAQGFLGDTENPDVAPTAVDLWGDNVLFTYITPRPELMSVNGGYTLVKDGYNYVDKWEERDPKGHFVRDNDKYAQTIFSTDVYYLIADVL</sequence>
<dbReference type="Gene3D" id="3.90.1690.10">
    <property type="entry name" value="phage-related protein like domain"/>
    <property type="match status" value="1"/>
</dbReference>
<evidence type="ECO:0008006" key="3">
    <source>
        <dbReference type="Google" id="ProtNLM"/>
    </source>
</evidence>
<evidence type="ECO:0000313" key="2">
    <source>
        <dbReference type="Proteomes" id="UP000582646"/>
    </source>
</evidence>
<keyword evidence="2" id="KW-1185">Reference proteome</keyword>
<name>A0A846X2W8_9ACTN</name>
<organism evidence="1 2">
    <name type="scientific">Tsukamurella spumae</name>
    <dbReference type="NCBI Taxonomy" id="44753"/>
    <lineage>
        <taxon>Bacteria</taxon>
        <taxon>Bacillati</taxon>
        <taxon>Actinomycetota</taxon>
        <taxon>Actinomycetes</taxon>
        <taxon>Mycobacteriales</taxon>
        <taxon>Tsukamurellaceae</taxon>
        <taxon>Tsukamurella</taxon>
    </lineage>
</organism>
<dbReference type="EMBL" id="JAAXOQ010000012">
    <property type="protein sequence ID" value="NKY18865.1"/>
    <property type="molecule type" value="Genomic_DNA"/>
</dbReference>
<gene>
    <name evidence="1" type="ORF">HF999_10845</name>
</gene>
<reference evidence="1 2" key="1">
    <citation type="submission" date="2020-04" db="EMBL/GenBank/DDBJ databases">
        <title>MicrobeNet Type strains.</title>
        <authorList>
            <person name="Nicholson A.C."/>
        </authorList>
    </citation>
    <scope>NUCLEOTIDE SEQUENCE [LARGE SCALE GENOMIC DNA]</scope>
    <source>
        <strain evidence="1 2">DSM 44113</strain>
    </source>
</reference>
<dbReference type="InterPro" id="IPR053738">
    <property type="entry name" value="Lambda_capsid_assembly"/>
</dbReference>
<dbReference type="AlphaFoldDB" id="A0A846X2W8"/>